<comment type="caution">
    <text evidence="1">The sequence shown here is derived from an EMBL/GenBank/DDBJ whole genome shotgun (WGS) entry which is preliminary data.</text>
</comment>
<name>A0ACB9ZLY2_CATRO</name>
<evidence type="ECO:0000313" key="1">
    <source>
        <dbReference type="EMBL" id="KAI5647937.1"/>
    </source>
</evidence>
<protein>
    <submittedName>
        <fullName evidence="1">Uncharacterized protein</fullName>
    </submittedName>
</protein>
<evidence type="ECO:0000313" key="2">
    <source>
        <dbReference type="Proteomes" id="UP001060085"/>
    </source>
</evidence>
<proteinExistence type="predicted"/>
<dbReference type="Proteomes" id="UP001060085">
    <property type="component" value="Linkage Group LG08"/>
</dbReference>
<sequence>MVKKMMIGGYNPQKRASTGKESPHRTPEPRENNSGRAEGSGGETKSLEDFKKTERIERRLRGGEQETTQESKQQQLKEKPGGRSAGHQRTARVANPNRPGIPKTQSKETAKKPIPHGLRPKISWGYGGEIIGLKKKQKILGRMGFLKPTIVIAMLP</sequence>
<reference evidence="2" key="1">
    <citation type="journal article" date="2023" name="Nat. Plants">
        <title>Single-cell RNA sequencing provides a high-resolution roadmap for understanding the multicellular compartmentation of specialized metabolism.</title>
        <authorList>
            <person name="Sun S."/>
            <person name="Shen X."/>
            <person name="Li Y."/>
            <person name="Li Y."/>
            <person name="Wang S."/>
            <person name="Li R."/>
            <person name="Zhang H."/>
            <person name="Shen G."/>
            <person name="Guo B."/>
            <person name="Wei J."/>
            <person name="Xu J."/>
            <person name="St-Pierre B."/>
            <person name="Chen S."/>
            <person name="Sun C."/>
        </authorList>
    </citation>
    <scope>NUCLEOTIDE SEQUENCE [LARGE SCALE GENOMIC DNA]</scope>
</reference>
<accession>A0ACB9ZLY2</accession>
<gene>
    <name evidence="1" type="ORF">M9H77_33942</name>
</gene>
<organism evidence="1 2">
    <name type="scientific">Catharanthus roseus</name>
    <name type="common">Madagascar periwinkle</name>
    <name type="synonym">Vinca rosea</name>
    <dbReference type="NCBI Taxonomy" id="4058"/>
    <lineage>
        <taxon>Eukaryota</taxon>
        <taxon>Viridiplantae</taxon>
        <taxon>Streptophyta</taxon>
        <taxon>Embryophyta</taxon>
        <taxon>Tracheophyta</taxon>
        <taxon>Spermatophyta</taxon>
        <taxon>Magnoliopsida</taxon>
        <taxon>eudicotyledons</taxon>
        <taxon>Gunneridae</taxon>
        <taxon>Pentapetalae</taxon>
        <taxon>asterids</taxon>
        <taxon>lamiids</taxon>
        <taxon>Gentianales</taxon>
        <taxon>Apocynaceae</taxon>
        <taxon>Rauvolfioideae</taxon>
        <taxon>Vinceae</taxon>
        <taxon>Catharanthinae</taxon>
        <taxon>Catharanthus</taxon>
    </lineage>
</organism>
<dbReference type="EMBL" id="CM044708">
    <property type="protein sequence ID" value="KAI5647937.1"/>
    <property type="molecule type" value="Genomic_DNA"/>
</dbReference>
<keyword evidence="2" id="KW-1185">Reference proteome</keyword>